<dbReference type="EMBL" id="CAJVQC010039233">
    <property type="protein sequence ID" value="CAG8768027.1"/>
    <property type="molecule type" value="Genomic_DNA"/>
</dbReference>
<name>A0ACA9QXF3_9GLOM</name>
<reference evidence="1" key="1">
    <citation type="submission" date="2021-06" db="EMBL/GenBank/DDBJ databases">
        <authorList>
            <person name="Kallberg Y."/>
            <person name="Tangrot J."/>
            <person name="Rosling A."/>
        </authorList>
    </citation>
    <scope>NUCLEOTIDE SEQUENCE</scope>
    <source>
        <strain evidence="1">MA461A</strain>
    </source>
</reference>
<dbReference type="Proteomes" id="UP000789920">
    <property type="component" value="Unassembled WGS sequence"/>
</dbReference>
<organism evidence="1 2">
    <name type="scientific">Racocetra persica</name>
    <dbReference type="NCBI Taxonomy" id="160502"/>
    <lineage>
        <taxon>Eukaryota</taxon>
        <taxon>Fungi</taxon>
        <taxon>Fungi incertae sedis</taxon>
        <taxon>Mucoromycota</taxon>
        <taxon>Glomeromycotina</taxon>
        <taxon>Glomeromycetes</taxon>
        <taxon>Diversisporales</taxon>
        <taxon>Gigasporaceae</taxon>
        <taxon>Racocetra</taxon>
    </lineage>
</organism>
<accession>A0ACA9QXF3</accession>
<comment type="caution">
    <text evidence="1">The sequence shown here is derived from an EMBL/GenBank/DDBJ whole genome shotgun (WGS) entry which is preliminary data.</text>
</comment>
<gene>
    <name evidence="1" type="ORF">RPERSI_LOCUS16049</name>
</gene>
<sequence>MTFHRAEKQRFKPFSIFNKKAIAPADVTMPQKISYLSLLQGTRFFPTTKPIIVAKDSAAKVNVKVNESNESPRQHQKKQFPTKVFQKALKKITKVFKPTKLETESNTIPPCSCQVKTRVNTEVKPNHRRFGIYVSPECGNKFVPTRFELSKNRQRACMDDNENPYLPTPKPLPGTIHKFPISELKLLKFQINYYWESLSVSHNMVVPDGITFMSFLRYCQQEVEIKIPNDCIILAHTKNFEDKDRNSVVIEKEGTEEKIDYKRKAIELKNLFERDSLKIIDSEDMWKITMKEWNNRQDNKQDNVIEVTLFSAEML</sequence>
<protein>
    <submittedName>
        <fullName evidence="1">14959_t:CDS:1</fullName>
    </submittedName>
</protein>
<proteinExistence type="predicted"/>
<keyword evidence="2" id="KW-1185">Reference proteome</keyword>
<evidence type="ECO:0000313" key="1">
    <source>
        <dbReference type="EMBL" id="CAG8768027.1"/>
    </source>
</evidence>
<evidence type="ECO:0000313" key="2">
    <source>
        <dbReference type="Proteomes" id="UP000789920"/>
    </source>
</evidence>